<dbReference type="GO" id="GO:0005737">
    <property type="term" value="C:cytoplasm"/>
    <property type="evidence" value="ECO:0007669"/>
    <property type="project" value="TreeGrafter"/>
</dbReference>
<evidence type="ECO:0000256" key="2">
    <source>
        <dbReference type="ARBA" id="ARBA00022576"/>
    </source>
</evidence>
<dbReference type="CDD" id="cd00609">
    <property type="entry name" value="AAT_like"/>
    <property type="match status" value="1"/>
</dbReference>
<feature type="domain" description="Aminotransferase class I/classII large" evidence="5">
    <location>
        <begin position="56"/>
        <end position="200"/>
    </location>
</feature>
<protein>
    <recommendedName>
        <fullName evidence="5">Aminotransferase class I/classII large domain-containing protein</fullName>
    </recommendedName>
</protein>
<keyword evidence="4" id="KW-0663">Pyridoxal phosphate</keyword>
<evidence type="ECO:0000256" key="3">
    <source>
        <dbReference type="ARBA" id="ARBA00022679"/>
    </source>
</evidence>
<reference evidence="7" key="1">
    <citation type="journal article" date="2014" name="BMC Genomics">
        <title>Genome characteristics reveal the impact of lichenization on lichen-forming fungus Endocarpon pusillum Hedwig (Verrucariales, Ascomycota).</title>
        <authorList>
            <person name="Wang Y.-Y."/>
            <person name="Liu B."/>
            <person name="Zhang X.-Y."/>
            <person name="Zhou Q.-M."/>
            <person name="Zhang T."/>
            <person name="Li H."/>
            <person name="Yu Y.-F."/>
            <person name="Zhang X.-L."/>
            <person name="Hao X.-Y."/>
            <person name="Wang M."/>
            <person name="Wang L."/>
            <person name="Wei J.-C."/>
        </authorList>
    </citation>
    <scope>NUCLEOTIDE SEQUENCE [LARGE SCALE GENOMIC DNA]</scope>
    <source>
        <strain evidence="7">Z07020 / HMAS-L-300199</strain>
    </source>
</reference>
<sequence>MPHETIGESRPRAHGKEIDPDREVLVHTGGTEAILSAITAFIEPEDEVIVLEPAFNLHNPLGKVFSVEELLAIGNICLQHAIVILSDKVYERLYFTPSYTRIATLNRTIARNTFTVSSVEKAFNVTGWTVGYVIGDESPIKHVQLAHIILGYTTAGPAQEAAAVGLEEADRQGFWEANKQHMESRMRSICSILHKLGLPVKLFHVVTHEMGYALPPSRA</sequence>
<dbReference type="PANTHER" id="PTHR43807:SF20">
    <property type="entry name" value="FI04487P"/>
    <property type="match status" value="1"/>
</dbReference>
<dbReference type="InterPro" id="IPR015422">
    <property type="entry name" value="PyrdxlP-dep_Trfase_small"/>
</dbReference>
<organism evidence="6 7">
    <name type="scientific">Endocarpon pusillum (strain Z07020 / HMAS-L-300199)</name>
    <name type="common">Lichen-forming fungus</name>
    <dbReference type="NCBI Taxonomy" id="1263415"/>
    <lineage>
        <taxon>Eukaryota</taxon>
        <taxon>Fungi</taxon>
        <taxon>Dikarya</taxon>
        <taxon>Ascomycota</taxon>
        <taxon>Pezizomycotina</taxon>
        <taxon>Eurotiomycetes</taxon>
        <taxon>Chaetothyriomycetidae</taxon>
        <taxon>Verrucariales</taxon>
        <taxon>Verrucariaceae</taxon>
        <taxon>Endocarpon</taxon>
    </lineage>
</organism>
<evidence type="ECO:0000313" key="6">
    <source>
        <dbReference type="EMBL" id="ERF73313.1"/>
    </source>
</evidence>
<dbReference type="AlphaFoldDB" id="U1GM40"/>
<dbReference type="HOGENOM" id="CLU_1261503_0_0_1"/>
<dbReference type="Gene3D" id="3.90.1150.10">
    <property type="entry name" value="Aspartate Aminotransferase, domain 1"/>
    <property type="match status" value="1"/>
</dbReference>
<dbReference type="Proteomes" id="UP000019373">
    <property type="component" value="Unassembled WGS sequence"/>
</dbReference>
<name>U1GM40_ENDPU</name>
<proteinExistence type="predicted"/>
<dbReference type="PANTHER" id="PTHR43807">
    <property type="entry name" value="FI04487P"/>
    <property type="match status" value="1"/>
</dbReference>
<dbReference type="eggNOG" id="KOG0257">
    <property type="taxonomic scope" value="Eukaryota"/>
</dbReference>
<dbReference type="Pfam" id="PF00155">
    <property type="entry name" value="Aminotran_1_2"/>
    <property type="match status" value="1"/>
</dbReference>
<dbReference type="InterPro" id="IPR015424">
    <property type="entry name" value="PyrdxlP-dep_Trfase"/>
</dbReference>
<evidence type="ECO:0000256" key="1">
    <source>
        <dbReference type="ARBA" id="ARBA00001933"/>
    </source>
</evidence>
<dbReference type="EMBL" id="KE720961">
    <property type="protein sequence ID" value="ERF73313.1"/>
    <property type="molecule type" value="Genomic_DNA"/>
</dbReference>
<dbReference type="GO" id="GO:0030170">
    <property type="term" value="F:pyridoxal phosphate binding"/>
    <property type="evidence" value="ECO:0007669"/>
    <property type="project" value="InterPro"/>
</dbReference>
<evidence type="ECO:0000259" key="5">
    <source>
        <dbReference type="Pfam" id="PF00155"/>
    </source>
</evidence>
<dbReference type="OrthoDB" id="7042322at2759"/>
<evidence type="ECO:0000256" key="4">
    <source>
        <dbReference type="ARBA" id="ARBA00022898"/>
    </source>
</evidence>
<evidence type="ECO:0000313" key="7">
    <source>
        <dbReference type="Proteomes" id="UP000019373"/>
    </source>
</evidence>
<accession>U1GM40</accession>
<keyword evidence="7" id="KW-1185">Reference proteome</keyword>
<dbReference type="GO" id="GO:0016212">
    <property type="term" value="F:kynurenine-oxoglutarate transaminase activity"/>
    <property type="evidence" value="ECO:0007669"/>
    <property type="project" value="TreeGrafter"/>
</dbReference>
<dbReference type="Gene3D" id="3.40.640.10">
    <property type="entry name" value="Type I PLP-dependent aspartate aminotransferase-like (Major domain)"/>
    <property type="match status" value="2"/>
</dbReference>
<keyword evidence="2" id="KW-0032">Aminotransferase</keyword>
<keyword evidence="3" id="KW-0808">Transferase</keyword>
<gene>
    <name evidence="6" type="ORF">EPUS_03146</name>
</gene>
<dbReference type="InterPro" id="IPR051326">
    <property type="entry name" value="Kynurenine-oxoglutarate_AT"/>
</dbReference>
<dbReference type="InterPro" id="IPR015421">
    <property type="entry name" value="PyrdxlP-dep_Trfase_major"/>
</dbReference>
<dbReference type="RefSeq" id="XP_007801086.1">
    <property type="nucleotide sequence ID" value="XM_007802895.1"/>
</dbReference>
<dbReference type="InterPro" id="IPR004839">
    <property type="entry name" value="Aminotransferase_I/II_large"/>
</dbReference>
<comment type="cofactor">
    <cofactor evidence="1">
        <name>pyridoxal 5'-phosphate</name>
        <dbReference type="ChEBI" id="CHEBI:597326"/>
    </cofactor>
</comment>
<dbReference type="GeneID" id="19238193"/>
<dbReference type="SUPFAM" id="SSF53383">
    <property type="entry name" value="PLP-dependent transferases"/>
    <property type="match status" value="1"/>
</dbReference>